<evidence type="ECO:0000313" key="2">
    <source>
        <dbReference type="Proteomes" id="UP000823773"/>
    </source>
</evidence>
<gene>
    <name evidence="1" type="ORF">J2Z19_002152</name>
</gene>
<keyword evidence="2" id="KW-1185">Reference proteome</keyword>
<protein>
    <submittedName>
        <fullName evidence="1">N-methylhydantoinase A/oxoprolinase/acetone carboxylase beta subunit</fullName>
    </submittedName>
</protein>
<accession>A0ACC5SUE0</accession>
<sequence>MIERLRIGVDVGGTNTDAALLRGNEVLATIKTATTENVTDGVSGAIRSVLSAAGIAGHQIGAVMIGTTHFLNALVERRRLQRTGVLRLCGSSTRALPPMIDWPDDLKRVVDGGAALVGGGVNYDGSAIASLDADAIRQACNDWQSRGISAIAICSVFALVDPRMEQQAAAIVAEELPGASISLSHRIGRTGLLQRESATILNASLHRIGHETIAAFRHAFGELGLSCPLYLTQNDGTLMSADYAERFPVFTIASGPTNSMRGAAFLTGLKDAVVIDIGGTTTDIGMLIGGFPRSRGEGAAIAGVPTNFRVPDVFSFGLGGGSIVRDGVHIGPESVGFRLPEKAICFGGDTLTATDVAVAAGLVDLGDKTRLKHLDGAMVTAALAKMKSDVEAVVDQMKPGPEPIPAILVGGGSVLIDGLLEGTSVSLRPDHFGSANAIGAAIAQVSGEVDNIVSLDGQSRQAALDGVIAEARRRAVEAGAAEDTVTLAEIDETPLSYLPGNAMRIAAKVVGDLNP</sequence>
<organism evidence="1 2">
    <name type="scientific">Ensifer adhaerens</name>
    <name type="common">Sinorhizobium morelense</name>
    <dbReference type="NCBI Taxonomy" id="106592"/>
    <lineage>
        <taxon>Bacteria</taxon>
        <taxon>Pseudomonadati</taxon>
        <taxon>Pseudomonadota</taxon>
        <taxon>Alphaproteobacteria</taxon>
        <taxon>Hyphomicrobiales</taxon>
        <taxon>Rhizobiaceae</taxon>
        <taxon>Sinorhizobium/Ensifer group</taxon>
        <taxon>Ensifer</taxon>
    </lineage>
</organism>
<name>A0ACC5SUE0_ENSAD</name>
<reference evidence="1" key="1">
    <citation type="submission" date="2021-03" db="EMBL/GenBank/DDBJ databases">
        <title>Genomic Encyclopedia of Type Strains, Phase IV (KMG-IV): sequencing the most valuable type-strain genomes for metagenomic binning, comparative biology and taxonomic classification.</title>
        <authorList>
            <person name="Goeker M."/>
        </authorList>
    </citation>
    <scope>NUCLEOTIDE SEQUENCE</scope>
    <source>
        <strain evidence="1">DSM 18131</strain>
    </source>
</reference>
<proteinExistence type="predicted"/>
<comment type="caution">
    <text evidence="1">The sequence shown here is derived from an EMBL/GenBank/DDBJ whole genome shotgun (WGS) entry which is preliminary data.</text>
</comment>
<dbReference type="EMBL" id="JAGGJR010000003">
    <property type="protein sequence ID" value="MBP1872440.1"/>
    <property type="molecule type" value="Genomic_DNA"/>
</dbReference>
<evidence type="ECO:0000313" key="1">
    <source>
        <dbReference type="EMBL" id="MBP1872440.1"/>
    </source>
</evidence>
<dbReference type="Proteomes" id="UP000823773">
    <property type="component" value="Unassembled WGS sequence"/>
</dbReference>